<gene>
    <name evidence="4" type="ORF">DXD67_15855</name>
</gene>
<dbReference type="InterPro" id="IPR000620">
    <property type="entry name" value="EamA_dom"/>
</dbReference>
<dbReference type="InterPro" id="IPR037185">
    <property type="entry name" value="EmrE-like"/>
</dbReference>
<dbReference type="SUPFAM" id="SSF103481">
    <property type="entry name" value="Multidrug resistance efflux transporter EmrE"/>
    <property type="match status" value="2"/>
</dbReference>
<feature type="transmembrane region" description="Helical" evidence="2">
    <location>
        <begin position="120"/>
        <end position="139"/>
    </location>
</feature>
<evidence type="ECO:0000259" key="3">
    <source>
        <dbReference type="Pfam" id="PF00892"/>
    </source>
</evidence>
<dbReference type="Gene3D" id="1.10.3730.20">
    <property type="match status" value="1"/>
</dbReference>
<keyword evidence="2" id="KW-0812">Transmembrane</keyword>
<evidence type="ECO:0000256" key="2">
    <source>
        <dbReference type="SAM" id="Phobius"/>
    </source>
</evidence>
<dbReference type="PANTHER" id="PTHR22911:SF79">
    <property type="entry name" value="MOBA-LIKE NTP TRANSFERASE DOMAIN-CONTAINING PROTEIN"/>
    <property type="match status" value="1"/>
</dbReference>
<sequence length="200" mass="22015">MKKLASGMVILAGILWGSMGIFVRKFKECGLGSLDNIAIRAITTMCILFLFLLFYNRSLLRIKLRDLWCFLGTGLLSIVFFNYCYFRAITMTSLSVAAIGVIPLCNFEKVIKVSCASINMIGWSLLFVFFSTVLAFCLYTAGLKNLNNGKASILASVEPVAATLISVILYKETLSAGEIFGVILVMVAIVMCNLTNKDKK</sequence>
<keyword evidence="2" id="KW-0472">Membrane</keyword>
<dbReference type="EMBL" id="QSOV01000031">
    <property type="protein sequence ID" value="RGJ20289.1"/>
    <property type="molecule type" value="Genomic_DNA"/>
</dbReference>
<feature type="transmembrane region" description="Helical" evidence="2">
    <location>
        <begin position="67"/>
        <end position="88"/>
    </location>
</feature>
<protein>
    <submittedName>
        <fullName evidence="4">DMT family transporter</fullName>
    </submittedName>
</protein>
<comment type="similarity">
    <text evidence="1">Belongs to the EamA transporter family.</text>
</comment>
<feature type="transmembrane region" description="Helical" evidence="2">
    <location>
        <begin position="176"/>
        <end position="194"/>
    </location>
</feature>
<comment type="caution">
    <text evidence="4">The sequence shown here is derived from an EMBL/GenBank/DDBJ whole genome shotgun (WGS) entry which is preliminary data.</text>
</comment>
<feature type="transmembrane region" description="Helical" evidence="2">
    <location>
        <begin position="36"/>
        <end position="55"/>
    </location>
</feature>
<proteinExistence type="inferred from homology"/>
<dbReference type="Proteomes" id="UP000260655">
    <property type="component" value="Unassembled WGS sequence"/>
</dbReference>
<dbReference type="RefSeq" id="WP_117559473.1">
    <property type="nucleotide sequence ID" value="NZ_QSOV01000031.1"/>
</dbReference>
<reference evidence="4 5" key="1">
    <citation type="submission" date="2018-08" db="EMBL/GenBank/DDBJ databases">
        <title>A genome reference for cultivated species of the human gut microbiota.</title>
        <authorList>
            <person name="Zou Y."/>
            <person name="Xue W."/>
            <person name="Luo G."/>
        </authorList>
    </citation>
    <scope>NUCLEOTIDE SEQUENCE [LARGE SCALE GENOMIC DNA]</scope>
    <source>
        <strain evidence="4 5">TM07-19</strain>
    </source>
</reference>
<feature type="transmembrane region" description="Helical" evidence="2">
    <location>
        <begin position="151"/>
        <end position="170"/>
    </location>
</feature>
<evidence type="ECO:0000256" key="1">
    <source>
        <dbReference type="ARBA" id="ARBA00007362"/>
    </source>
</evidence>
<dbReference type="PANTHER" id="PTHR22911">
    <property type="entry name" value="ACYL-MALONYL CONDENSING ENZYME-RELATED"/>
    <property type="match status" value="1"/>
</dbReference>
<evidence type="ECO:0000313" key="4">
    <source>
        <dbReference type="EMBL" id="RGJ20289.1"/>
    </source>
</evidence>
<organism evidence="4 5">
    <name type="scientific">Coprococcus comes</name>
    <dbReference type="NCBI Taxonomy" id="410072"/>
    <lineage>
        <taxon>Bacteria</taxon>
        <taxon>Bacillati</taxon>
        <taxon>Bacillota</taxon>
        <taxon>Clostridia</taxon>
        <taxon>Lachnospirales</taxon>
        <taxon>Lachnospiraceae</taxon>
        <taxon>Coprococcus</taxon>
    </lineage>
</organism>
<dbReference type="AlphaFoldDB" id="A0A3E4GLE9"/>
<accession>A0A3E4GLE9</accession>
<dbReference type="Pfam" id="PF00892">
    <property type="entry name" value="EamA"/>
    <property type="match status" value="1"/>
</dbReference>
<name>A0A3E4GLE9_9FIRM</name>
<keyword evidence="2" id="KW-1133">Transmembrane helix</keyword>
<feature type="domain" description="EamA" evidence="3">
    <location>
        <begin position="92"/>
        <end position="192"/>
    </location>
</feature>
<dbReference type="GO" id="GO:0016020">
    <property type="term" value="C:membrane"/>
    <property type="evidence" value="ECO:0007669"/>
    <property type="project" value="InterPro"/>
</dbReference>
<evidence type="ECO:0000313" key="5">
    <source>
        <dbReference type="Proteomes" id="UP000260655"/>
    </source>
</evidence>